<feature type="domain" description="HTH lysR-type" evidence="5">
    <location>
        <begin position="4"/>
        <end position="61"/>
    </location>
</feature>
<evidence type="ECO:0000313" key="7">
    <source>
        <dbReference type="Proteomes" id="UP000739284"/>
    </source>
</evidence>
<dbReference type="Pfam" id="PF00126">
    <property type="entry name" value="HTH_1"/>
    <property type="match status" value="1"/>
</dbReference>
<evidence type="ECO:0000256" key="1">
    <source>
        <dbReference type="ARBA" id="ARBA00009437"/>
    </source>
</evidence>
<evidence type="ECO:0000256" key="2">
    <source>
        <dbReference type="ARBA" id="ARBA00023015"/>
    </source>
</evidence>
<dbReference type="Proteomes" id="UP000739284">
    <property type="component" value="Unassembled WGS sequence"/>
</dbReference>
<proteinExistence type="inferred from homology"/>
<keyword evidence="4" id="KW-0804">Transcription</keyword>
<keyword evidence="7" id="KW-1185">Reference proteome</keyword>
<keyword evidence="2" id="KW-0805">Transcription regulation</keyword>
<dbReference type="PANTHER" id="PTHR30118">
    <property type="entry name" value="HTH-TYPE TRANSCRIPTIONAL REGULATOR LEUO-RELATED"/>
    <property type="match status" value="1"/>
</dbReference>
<protein>
    <submittedName>
        <fullName evidence="6">LysR family transcriptional regulator</fullName>
    </submittedName>
</protein>
<keyword evidence="3" id="KW-0238">DNA-binding</keyword>
<comment type="similarity">
    <text evidence="1">Belongs to the LysR transcriptional regulatory family.</text>
</comment>
<organism evidence="6 7">
    <name type="scientific">Rahnella ecdela</name>
    <dbReference type="NCBI Taxonomy" id="2816250"/>
    <lineage>
        <taxon>Bacteria</taxon>
        <taxon>Pseudomonadati</taxon>
        <taxon>Pseudomonadota</taxon>
        <taxon>Gammaproteobacteria</taxon>
        <taxon>Enterobacterales</taxon>
        <taxon>Yersiniaceae</taxon>
        <taxon>Rahnella</taxon>
    </lineage>
</organism>
<evidence type="ECO:0000256" key="3">
    <source>
        <dbReference type="ARBA" id="ARBA00023125"/>
    </source>
</evidence>
<sequence length="300" mass="34211">MHTVDIKVLRAVHLLIICGSVTKAAEKLNVTPGAVTYLLNKARRATSSALFFRTKNGMLPDNVAKELSLRYLKFSSEFYEDNQKLSLVDREITISTYALMELLIGIELDESSLSGRILFSPLAMDDNTRLINLRNREVDIDLGTRLSFDNSIIQSLLFSSKIKVVARKDHPGIRDNLSRADWLSANHVVWSRGMHLIFESHFHANEFYEQRGSRNVNCVSSNSLNMLMMAGFTDNLILMPDIIIKCFQDKLPIVSYDLPFDFDIKYECYAHYHGSMAKDERINSILQMLGSSFERDGEKE</sequence>
<gene>
    <name evidence="6" type="ORF">J1784_01210</name>
</gene>
<comment type="caution">
    <text evidence="6">The sequence shown here is derived from an EMBL/GenBank/DDBJ whole genome shotgun (WGS) entry which is preliminary data.</text>
</comment>
<reference evidence="6 7" key="1">
    <citation type="submission" date="2021-03" db="EMBL/GenBank/DDBJ databases">
        <title>Five novel Rahnella species.</title>
        <authorList>
            <person name="Brady C."/>
            <person name="Asselin J."/>
            <person name="Beer S."/>
            <person name="Bruberg M.B."/>
            <person name="Crampton B."/>
            <person name="Venter S."/>
            <person name="Arnold D."/>
            <person name="Denman S."/>
        </authorList>
    </citation>
    <scope>NUCLEOTIDE SEQUENCE [LARGE SCALE GENOMIC DNA]</scope>
    <source>
        <strain evidence="6 7">FRB 231</strain>
    </source>
</reference>
<dbReference type="RefSeq" id="WP_217147711.1">
    <property type="nucleotide sequence ID" value="NZ_JAFMOY010000094.1"/>
</dbReference>
<dbReference type="InterPro" id="IPR050389">
    <property type="entry name" value="LysR-type_TF"/>
</dbReference>
<evidence type="ECO:0000256" key="4">
    <source>
        <dbReference type="ARBA" id="ARBA00023163"/>
    </source>
</evidence>
<dbReference type="PANTHER" id="PTHR30118:SF10">
    <property type="entry name" value="LYSR FAMILY TRANSCRIPTIONAL REGULATOR"/>
    <property type="match status" value="1"/>
</dbReference>
<dbReference type="InterPro" id="IPR000847">
    <property type="entry name" value="LysR_HTH_N"/>
</dbReference>
<evidence type="ECO:0000313" key="6">
    <source>
        <dbReference type="EMBL" id="MBU9843662.1"/>
    </source>
</evidence>
<evidence type="ECO:0000259" key="5">
    <source>
        <dbReference type="PROSITE" id="PS50931"/>
    </source>
</evidence>
<dbReference type="EMBL" id="JAFMOY010000094">
    <property type="protein sequence ID" value="MBU9843662.1"/>
    <property type="molecule type" value="Genomic_DNA"/>
</dbReference>
<name>A0ABS6LAL9_9GAMM</name>
<dbReference type="PROSITE" id="PS50931">
    <property type="entry name" value="HTH_LYSR"/>
    <property type="match status" value="1"/>
</dbReference>
<accession>A0ABS6LAL9</accession>